<protein>
    <submittedName>
        <fullName evidence="1">Uncharacterized protein</fullName>
    </submittedName>
</protein>
<evidence type="ECO:0000313" key="1">
    <source>
        <dbReference type="EMBL" id="QHS78403.1"/>
    </source>
</evidence>
<proteinExistence type="predicted"/>
<reference evidence="1" key="1">
    <citation type="journal article" date="2020" name="Nature">
        <title>Giant virus diversity and host interactions through global metagenomics.</title>
        <authorList>
            <person name="Schulz F."/>
            <person name="Roux S."/>
            <person name="Paez-Espino D."/>
            <person name="Jungbluth S."/>
            <person name="Walsh D.A."/>
            <person name="Denef V.J."/>
            <person name="McMahon K.D."/>
            <person name="Konstantinidis K.T."/>
            <person name="Eloe-Fadrosh E.A."/>
            <person name="Kyrpides N.C."/>
            <person name="Woyke T."/>
        </authorList>
    </citation>
    <scope>NUCLEOTIDE SEQUENCE</scope>
    <source>
        <strain evidence="1">GVMAG-S-1021933-23</strain>
    </source>
</reference>
<organism evidence="1">
    <name type="scientific">viral metagenome</name>
    <dbReference type="NCBI Taxonomy" id="1070528"/>
    <lineage>
        <taxon>unclassified sequences</taxon>
        <taxon>metagenomes</taxon>
        <taxon>organismal metagenomes</taxon>
    </lineage>
</organism>
<dbReference type="AlphaFoldDB" id="A0A6C0AG08"/>
<name>A0A6C0AG08_9ZZZZ</name>
<accession>A0A6C0AG08</accession>
<sequence length="39" mass="4547">MNFFIDSLIETKNNINNGHKFLHMAVLLPKSKNIKSYLI</sequence>
<dbReference type="EMBL" id="MN740597">
    <property type="protein sequence ID" value="QHS78403.1"/>
    <property type="molecule type" value="Genomic_DNA"/>
</dbReference>